<protein>
    <submittedName>
        <fullName evidence="4">D-2-hydroxyacid dehydrogenase</fullName>
    </submittedName>
</protein>
<dbReference type="RefSeq" id="WP_265960545.1">
    <property type="nucleotide sequence ID" value="NZ_JAPEVI010000001.1"/>
</dbReference>
<dbReference type="PANTHER" id="PTHR43333">
    <property type="entry name" value="2-HACID_DH_C DOMAIN-CONTAINING PROTEIN"/>
    <property type="match status" value="1"/>
</dbReference>
<gene>
    <name evidence="4" type="ORF">ON753_00255</name>
</gene>
<proteinExistence type="predicted"/>
<evidence type="ECO:0000313" key="5">
    <source>
        <dbReference type="Proteomes" id="UP001300261"/>
    </source>
</evidence>
<reference evidence="4 5" key="1">
    <citation type="journal article" date="2016" name="Int. J. Syst. Evol. Microbiol.">
        <title>Labrenzia salina sp. nov., isolated from the rhizosphere of the halophyte Arthrocnemum macrostachyum.</title>
        <authorList>
            <person name="Camacho M."/>
            <person name="Redondo-Gomez S."/>
            <person name="Rodriguez-Llorente I."/>
            <person name="Rohde M."/>
            <person name="Sproer C."/>
            <person name="Schumann P."/>
            <person name="Klenk H.P."/>
            <person name="Montero-Calasanz M.D.C."/>
        </authorList>
    </citation>
    <scope>NUCLEOTIDE SEQUENCE [LARGE SCALE GENOMIC DNA]</scope>
    <source>
        <strain evidence="4 5">DSM 29163</strain>
    </source>
</reference>
<dbReference type="InterPro" id="IPR029753">
    <property type="entry name" value="D-isomer_DH_CS"/>
</dbReference>
<dbReference type="PROSITE" id="PS00671">
    <property type="entry name" value="D_2_HYDROXYACID_DH_3"/>
    <property type="match status" value="1"/>
</dbReference>
<dbReference type="Proteomes" id="UP001300261">
    <property type="component" value="Unassembled WGS sequence"/>
</dbReference>
<comment type="caution">
    <text evidence="4">The sequence shown here is derived from an EMBL/GenBank/DDBJ whole genome shotgun (WGS) entry which is preliminary data.</text>
</comment>
<evidence type="ECO:0000259" key="3">
    <source>
        <dbReference type="Pfam" id="PF02826"/>
    </source>
</evidence>
<dbReference type="CDD" id="cd05300">
    <property type="entry name" value="2-Hacid_dh_1"/>
    <property type="match status" value="1"/>
</dbReference>
<dbReference type="PANTHER" id="PTHR43333:SF1">
    <property type="entry name" value="D-ISOMER SPECIFIC 2-HYDROXYACID DEHYDROGENASE NAD-BINDING DOMAIN-CONTAINING PROTEIN"/>
    <property type="match status" value="1"/>
</dbReference>
<name>A0ABT3QV98_9HYPH</name>
<evidence type="ECO:0000256" key="1">
    <source>
        <dbReference type="ARBA" id="ARBA00023002"/>
    </source>
</evidence>
<keyword evidence="5" id="KW-1185">Reference proteome</keyword>
<sequence length="330" mass="36126">MTDTATIVSSDLPFDADQWARLEAALPPGRVIKVDTGDDAAVAAALEVAEIAILKGDLDERFVNAPGLKWVHCDHAGLTKSARPEVFEKGLIVTGSAGRSGPALAEHVMMFSLLLCSRYPDFYEAQKRHEWRRVPEMADLRALSGRTMAIIGMGHTGKALAVRAKAFDMKVLGYRRRDEPTPDGVDRMYCSDLGEGIDDILDQADIVALVINLSDATHHLIGAGQLARMKRSAVLVNLSRGAVIDQDALVEALREGRIAGAGIDVTTPEPLPTDHPLWDTPNLLITPHFTAALPDRAERSLNMIVDNLHRYRVGREMLNRISEEDLWSKG</sequence>
<dbReference type="SUPFAM" id="SSF51735">
    <property type="entry name" value="NAD(P)-binding Rossmann-fold domains"/>
    <property type="match status" value="1"/>
</dbReference>
<feature type="domain" description="D-isomer specific 2-hydroxyacid dehydrogenase NAD-binding" evidence="3">
    <location>
        <begin position="110"/>
        <end position="289"/>
    </location>
</feature>
<dbReference type="Gene3D" id="3.40.50.720">
    <property type="entry name" value="NAD(P)-binding Rossmann-like Domain"/>
    <property type="match status" value="2"/>
</dbReference>
<dbReference type="InterPro" id="IPR006140">
    <property type="entry name" value="D-isomer_DH_NAD-bd"/>
</dbReference>
<accession>A0ABT3QV98</accession>
<dbReference type="SUPFAM" id="SSF52283">
    <property type="entry name" value="Formate/glycerate dehydrogenase catalytic domain-like"/>
    <property type="match status" value="1"/>
</dbReference>
<dbReference type="EMBL" id="JAPEVI010000001">
    <property type="protein sequence ID" value="MCX2720846.1"/>
    <property type="molecule type" value="Genomic_DNA"/>
</dbReference>
<evidence type="ECO:0000256" key="2">
    <source>
        <dbReference type="ARBA" id="ARBA00023027"/>
    </source>
</evidence>
<organism evidence="4 5">
    <name type="scientific">Roseibium salinum</name>
    <dbReference type="NCBI Taxonomy" id="1604349"/>
    <lineage>
        <taxon>Bacteria</taxon>
        <taxon>Pseudomonadati</taxon>
        <taxon>Pseudomonadota</taxon>
        <taxon>Alphaproteobacteria</taxon>
        <taxon>Hyphomicrobiales</taxon>
        <taxon>Stappiaceae</taxon>
        <taxon>Roseibium</taxon>
    </lineage>
</organism>
<keyword evidence="2" id="KW-0520">NAD</keyword>
<dbReference type="Pfam" id="PF02826">
    <property type="entry name" value="2-Hacid_dh_C"/>
    <property type="match status" value="1"/>
</dbReference>
<keyword evidence="1" id="KW-0560">Oxidoreductase</keyword>
<evidence type="ECO:0000313" key="4">
    <source>
        <dbReference type="EMBL" id="MCX2720846.1"/>
    </source>
</evidence>
<dbReference type="InterPro" id="IPR036291">
    <property type="entry name" value="NAD(P)-bd_dom_sf"/>
</dbReference>